<feature type="domain" description="DUF3658" evidence="2">
    <location>
        <begin position="146"/>
        <end position="251"/>
    </location>
</feature>
<sequence length="257" mass="28321">MKTTHIIPGDSAAGSLREALRIAGRDDDLLVFQDDLSCGPIADMAPSARAVWRQMDGWDIENSLHAFWLNASKADRLVVWFGRHSAREMAFRLAWAWRMAGRHYHVIDVTGLRVPVRWGNGTDGVIQSAQAVSIIPGNGLATLFGRERNVSANEDILNQRRWEKLMADNAPFRVVTADGLASAPIDHFDALLLAQANSEWKKVAFIIGNALGLSSDPYLQVGDMALHERVINLVEEGALIADGDPSEMRTCQVRLPS</sequence>
<evidence type="ECO:0000259" key="1">
    <source>
        <dbReference type="Pfam" id="PF08874"/>
    </source>
</evidence>
<protein>
    <recommendedName>
        <fullName evidence="5">DUF1835 domain-containing protein</fullName>
    </recommendedName>
</protein>
<dbReference type="Pfam" id="PF08874">
    <property type="entry name" value="DUF1835"/>
    <property type="match status" value="1"/>
</dbReference>
<proteinExistence type="predicted"/>
<dbReference type="InterPro" id="IPR022123">
    <property type="entry name" value="DUF3658"/>
</dbReference>
<feature type="domain" description="DUF1835" evidence="1">
    <location>
        <begin position="5"/>
        <end position="91"/>
    </location>
</feature>
<reference evidence="3 4" key="1">
    <citation type="submission" date="2020-08" db="EMBL/GenBank/DDBJ databases">
        <title>Genomic Encyclopedia of Type Strains, Phase IV (KMG-V): Genome sequencing to study the core and pangenomes of soil and plant-associated prokaryotes.</title>
        <authorList>
            <person name="Whitman W."/>
        </authorList>
    </citation>
    <scope>NUCLEOTIDE SEQUENCE [LARGE SCALE GENOMIC DNA]</scope>
    <source>
        <strain evidence="3 4">SEMIA 414</strain>
    </source>
</reference>
<organism evidence="3 4">
    <name type="scientific">Rhizobium esperanzae</name>
    <dbReference type="NCBI Taxonomy" id="1967781"/>
    <lineage>
        <taxon>Bacteria</taxon>
        <taxon>Pseudomonadati</taxon>
        <taxon>Pseudomonadota</taxon>
        <taxon>Alphaproteobacteria</taxon>
        <taxon>Hyphomicrobiales</taxon>
        <taxon>Rhizobiaceae</taxon>
        <taxon>Rhizobium/Agrobacterium group</taxon>
        <taxon>Rhizobium</taxon>
    </lineage>
</organism>
<dbReference type="Proteomes" id="UP000533724">
    <property type="component" value="Unassembled WGS sequence"/>
</dbReference>
<dbReference type="Pfam" id="PF12395">
    <property type="entry name" value="DUF3658"/>
    <property type="match status" value="1"/>
</dbReference>
<gene>
    <name evidence="3" type="ORF">GGE15_003210</name>
</gene>
<accession>A0A7W6UKK6</accession>
<dbReference type="RefSeq" id="WP_184499864.1">
    <property type="nucleotide sequence ID" value="NZ_JACIHI010000007.1"/>
</dbReference>
<dbReference type="AlphaFoldDB" id="A0A7W6UKK6"/>
<evidence type="ECO:0000313" key="4">
    <source>
        <dbReference type="Proteomes" id="UP000533724"/>
    </source>
</evidence>
<evidence type="ECO:0000259" key="2">
    <source>
        <dbReference type="Pfam" id="PF12395"/>
    </source>
</evidence>
<comment type="caution">
    <text evidence="3">The sequence shown here is derived from an EMBL/GenBank/DDBJ whole genome shotgun (WGS) entry which is preliminary data.</text>
</comment>
<evidence type="ECO:0008006" key="5">
    <source>
        <dbReference type="Google" id="ProtNLM"/>
    </source>
</evidence>
<evidence type="ECO:0000313" key="3">
    <source>
        <dbReference type="EMBL" id="MBB4439934.1"/>
    </source>
</evidence>
<dbReference type="InterPro" id="IPR014973">
    <property type="entry name" value="DUF1835"/>
</dbReference>
<name>A0A7W6UKK6_9HYPH</name>
<dbReference type="EMBL" id="JACIHI010000007">
    <property type="protein sequence ID" value="MBB4439934.1"/>
    <property type="molecule type" value="Genomic_DNA"/>
</dbReference>